<keyword evidence="3" id="KW-1185">Reference proteome</keyword>
<organism evidence="2 3">
    <name type="scientific">Thermopolyspora flexuosa</name>
    <dbReference type="NCBI Taxonomy" id="103836"/>
    <lineage>
        <taxon>Bacteria</taxon>
        <taxon>Bacillati</taxon>
        <taxon>Actinomycetota</taxon>
        <taxon>Actinomycetes</taxon>
        <taxon>Streptosporangiales</taxon>
        <taxon>Streptosporangiaceae</taxon>
        <taxon>Thermopolyspora</taxon>
    </lineage>
</organism>
<sequence>MSDSATLPAGGTDGPVMGGLSTSGTVTPVAARAIEVIEQALTEAGVTFERPRHEAFLVRLEGRHKLVTMCWLIVEDHALHVEAFFCRRPDENHAAFYRFLLTRNGGTYGVHFALDPVGDVYLVGRVALESVSAEEIDRLLGCVLTYADENFDRALELGFASAIRREWDWRVKRGESLANLQAFARFADPARRTDGAAKGGNGASAGGGTGG</sequence>
<dbReference type="Pfam" id="PF10722">
    <property type="entry name" value="YbjN"/>
    <property type="match status" value="1"/>
</dbReference>
<dbReference type="Proteomes" id="UP000319213">
    <property type="component" value="Unassembled WGS sequence"/>
</dbReference>
<dbReference type="InterPro" id="IPR019660">
    <property type="entry name" value="Put_sensory_transdc_reg_YbjN"/>
</dbReference>
<accession>A0A543J2V1</accession>
<dbReference type="SUPFAM" id="SSF69635">
    <property type="entry name" value="Type III secretory system chaperone-like"/>
    <property type="match status" value="1"/>
</dbReference>
<protein>
    <submittedName>
        <fullName evidence="2">Putative sensory transduction regulator</fullName>
    </submittedName>
</protein>
<comment type="caution">
    <text evidence="2">The sequence shown here is derived from an EMBL/GenBank/DDBJ whole genome shotgun (WGS) entry which is preliminary data.</text>
</comment>
<feature type="region of interest" description="Disordered" evidence="1">
    <location>
        <begin position="1"/>
        <end position="20"/>
    </location>
</feature>
<evidence type="ECO:0000313" key="3">
    <source>
        <dbReference type="Proteomes" id="UP000319213"/>
    </source>
</evidence>
<dbReference type="AlphaFoldDB" id="A0A543J2V1"/>
<evidence type="ECO:0000256" key="1">
    <source>
        <dbReference type="SAM" id="MobiDB-lite"/>
    </source>
</evidence>
<gene>
    <name evidence="2" type="ORF">FHX40_3911</name>
</gene>
<dbReference type="EMBL" id="VFPQ01000001">
    <property type="protein sequence ID" value="TQM77155.1"/>
    <property type="molecule type" value="Genomic_DNA"/>
</dbReference>
<proteinExistence type="predicted"/>
<name>A0A543J2V1_9ACTN</name>
<dbReference type="RefSeq" id="WP_373286883.1">
    <property type="nucleotide sequence ID" value="NZ_BMPV01000002.1"/>
</dbReference>
<reference evidence="2 3" key="1">
    <citation type="submission" date="2019-06" db="EMBL/GenBank/DDBJ databases">
        <title>Sequencing the genomes of 1000 actinobacteria strains.</title>
        <authorList>
            <person name="Klenk H.-P."/>
        </authorList>
    </citation>
    <scope>NUCLEOTIDE SEQUENCE [LARGE SCALE GENOMIC DNA]</scope>
    <source>
        <strain evidence="2 3">DSM 43186</strain>
    </source>
</reference>
<dbReference type="Gene3D" id="3.30.1460.10">
    <property type="match status" value="1"/>
</dbReference>
<evidence type="ECO:0000313" key="2">
    <source>
        <dbReference type="EMBL" id="TQM77155.1"/>
    </source>
</evidence>